<dbReference type="GO" id="GO:0005829">
    <property type="term" value="C:cytosol"/>
    <property type="evidence" value="ECO:0007669"/>
    <property type="project" value="TreeGrafter"/>
</dbReference>
<reference evidence="3 4" key="1">
    <citation type="submission" date="2018-11" db="EMBL/GenBank/DDBJ databases">
        <authorList>
            <consortium name="Pathogen Informatics"/>
        </authorList>
    </citation>
    <scope>NUCLEOTIDE SEQUENCE [LARGE SCALE GENOMIC DNA]</scope>
</reference>
<keyword evidence="1" id="KW-0813">Transport</keyword>
<dbReference type="GO" id="GO:0016020">
    <property type="term" value="C:membrane"/>
    <property type="evidence" value="ECO:0007669"/>
    <property type="project" value="TreeGrafter"/>
</dbReference>
<dbReference type="GO" id="GO:1902388">
    <property type="term" value="F:ceramide 1-phosphate transfer activity"/>
    <property type="evidence" value="ECO:0007669"/>
    <property type="project" value="TreeGrafter"/>
</dbReference>
<evidence type="ECO:0000313" key="4">
    <source>
        <dbReference type="Proteomes" id="UP000271098"/>
    </source>
</evidence>
<protein>
    <recommendedName>
        <fullName evidence="2">Glycolipid transfer protein domain-containing protein</fullName>
    </recommendedName>
</protein>
<dbReference type="InterPro" id="IPR036497">
    <property type="entry name" value="GLTP_sf"/>
</dbReference>
<dbReference type="GO" id="GO:1902387">
    <property type="term" value="F:ceramide 1-phosphate binding"/>
    <property type="evidence" value="ECO:0007669"/>
    <property type="project" value="TreeGrafter"/>
</dbReference>
<evidence type="ECO:0000313" key="3">
    <source>
        <dbReference type="EMBL" id="VDK32446.1"/>
    </source>
</evidence>
<dbReference type="PANTHER" id="PTHR10219">
    <property type="entry name" value="GLYCOLIPID TRANSFER PROTEIN-RELATED"/>
    <property type="match status" value="1"/>
</dbReference>
<proteinExistence type="predicted"/>
<name>A0A3P6NZB4_9BILA</name>
<dbReference type="PANTHER" id="PTHR10219:SF25">
    <property type="entry name" value="PLECKSTRIN HOMOLOGY DOMAIN-CONTAINING FAMILY A MEMBER 8"/>
    <property type="match status" value="1"/>
</dbReference>
<sequence length="185" mass="20919">MGTAFIPVKNDISGNVRKVKTKYESAREKCKYVEDLVDYDLAHNGGKMANATEGLLWLKRGLEFMLELLSEMVRVYRSSMDKSKTDSLTGIINDAYNSTLKRHHGFVSKQLFKVVILAAPTRSTILKALAEGREDADDICINHIALHLDNFRTNVAHIVNYYVKKNLDTPNPYAKYFLLYSAGLV</sequence>
<dbReference type="SUPFAM" id="SSF110004">
    <property type="entry name" value="Glycolipid transfer protein, GLTP"/>
    <property type="match status" value="1"/>
</dbReference>
<organism evidence="3 4">
    <name type="scientific">Gongylonema pulchrum</name>
    <dbReference type="NCBI Taxonomy" id="637853"/>
    <lineage>
        <taxon>Eukaryota</taxon>
        <taxon>Metazoa</taxon>
        <taxon>Ecdysozoa</taxon>
        <taxon>Nematoda</taxon>
        <taxon>Chromadorea</taxon>
        <taxon>Rhabditida</taxon>
        <taxon>Spirurina</taxon>
        <taxon>Spiruromorpha</taxon>
        <taxon>Spiruroidea</taxon>
        <taxon>Gongylonematidae</taxon>
        <taxon>Gongylonema</taxon>
    </lineage>
</organism>
<dbReference type="FunFam" id="1.10.3520.10:FF:000001">
    <property type="entry name" value="Pleckstrin domain-containing family A member 8"/>
    <property type="match status" value="1"/>
</dbReference>
<dbReference type="OrthoDB" id="205255at2759"/>
<dbReference type="EMBL" id="UYRT01003031">
    <property type="protein sequence ID" value="VDK32446.1"/>
    <property type="molecule type" value="Genomic_DNA"/>
</dbReference>
<accession>A0A3P6NZB4</accession>
<dbReference type="Proteomes" id="UP000271098">
    <property type="component" value="Unassembled WGS sequence"/>
</dbReference>
<dbReference type="Gene3D" id="1.10.3520.10">
    <property type="entry name" value="Glycolipid transfer protein"/>
    <property type="match status" value="1"/>
</dbReference>
<dbReference type="InterPro" id="IPR014830">
    <property type="entry name" value="Glycolipid_transfer_prot_dom"/>
</dbReference>
<feature type="domain" description="Glycolipid transfer protein" evidence="2">
    <location>
        <begin position="1"/>
        <end position="130"/>
    </location>
</feature>
<keyword evidence="4" id="KW-1185">Reference proteome</keyword>
<evidence type="ECO:0000259" key="2">
    <source>
        <dbReference type="Pfam" id="PF08718"/>
    </source>
</evidence>
<evidence type="ECO:0000256" key="1">
    <source>
        <dbReference type="ARBA" id="ARBA00022448"/>
    </source>
</evidence>
<gene>
    <name evidence="3" type="ORF">GPUH_LOCUS2141</name>
</gene>
<dbReference type="Pfam" id="PF08718">
    <property type="entry name" value="GLTP"/>
    <property type="match status" value="1"/>
</dbReference>
<dbReference type="AlphaFoldDB" id="A0A3P6NZB4"/>